<evidence type="ECO:0008006" key="9">
    <source>
        <dbReference type="Google" id="ProtNLM"/>
    </source>
</evidence>
<evidence type="ECO:0000313" key="8">
    <source>
        <dbReference type="Proteomes" id="UP001210925"/>
    </source>
</evidence>
<proteinExistence type="inferred from homology"/>
<dbReference type="PROSITE" id="PS00845">
    <property type="entry name" value="CAP_GLY_1"/>
    <property type="match status" value="1"/>
</dbReference>
<dbReference type="Proteomes" id="UP001210925">
    <property type="component" value="Unassembled WGS sequence"/>
</dbReference>
<evidence type="ECO:0000313" key="7">
    <source>
        <dbReference type="EMBL" id="KAJ3256261.1"/>
    </source>
</evidence>
<dbReference type="SMART" id="SM00213">
    <property type="entry name" value="UBQ"/>
    <property type="match status" value="1"/>
</dbReference>
<keyword evidence="3" id="KW-0143">Chaperone</keyword>
<dbReference type="InterPro" id="IPR000938">
    <property type="entry name" value="CAP-Gly_domain"/>
</dbReference>
<dbReference type="SUPFAM" id="SSF54236">
    <property type="entry name" value="Ubiquitin-like"/>
    <property type="match status" value="1"/>
</dbReference>
<organism evidence="7 8">
    <name type="scientific">Boothiomyces macroporosus</name>
    <dbReference type="NCBI Taxonomy" id="261099"/>
    <lineage>
        <taxon>Eukaryota</taxon>
        <taxon>Fungi</taxon>
        <taxon>Fungi incertae sedis</taxon>
        <taxon>Chytridiomycota</taxon>
        <taxon>Chytridiomycota incertae sedis</taxon>
        <taxon>Chytridiomycetes</taxon>
        <taxon>Rhizophydiales</taxon>
        <taxon>Terramycetaceae</taxon>
        <taxon>Boothiomyces</taxon>
    </lineage>
</organism>
<comment type="subcellular location">
    <subcellularLocation>
        <location evidence="1">Cytoplasm</location>
    </subcellularLocation>
</comment>
<dbReference type="GO" id="GO:0005634">
    <property type="term" value="C:nucleus"/>
    <property type="evidence" value="ECO:0007669"/>
    <property type="project" value="TreeGrafter"/>
</dbReference>
<dbReference type="Gene3D" id="3.10.20.90">
    <property type="entry name" value="Phosphatidylinositol 3-kinase Catalytic Subunit, Chain A, domain 1"/>
    <property type="match status" value="1"/>
</dbReference>
<comment type="similarity">
    <text evidence="4">Belongs to the TBCB family.</text>
</comment>
<dbReference type="GO" id="GO:0005829">
    <property type="term" value="C:cytosol"/>
    <property type="evidence" value="ECO:0007669"/>
    <property type="project" value="UniProtKB-ARBA"/>
</dbReference>
<evidence type="ECO:0000259" key="6">
    <source>
        <dbReference type="PROSITE" id="PS50245"/>
    </source>
</evidence>
<dbReference type="GO" id="GO:0051010">
    <property type="term" value="F:microtubule plus-end binding"/>
    <property type="evidence" value="ECO:0007669"/>
    <property type="project" value="TreeGrafter"/>
</dbReference>
<reference evidence="7" key="1">
    <citation type="submission" date="2020-05" db="EMBL/GenBank/DDBJ databases">
        <title>Phylogenomic resolution of chytrid fungi.</title>
        <authorList>
            <person name="Stajich J.E."/>
            <person name="Amses K."/>
            <person name="Simmons R."/>
            <person name="Seto K."/>
            <person name="Myers J."/>
            <person name="Bonds A."/>
            <person name="Quandt C.A."/>
            <person name="Barry K."/>
            <person name="Liu P."/>
            <person name="Grigoriev I."/>
            <person name="Longcore J.E."/>
            <person name="James T.Y."/>
        </authorList>
    </citation>
    <scope>NUCLEOTIDE SEQUENCE</scope>
    <source>
        <strain evidence="7">PLAUS21</strain>
    </source>
</reference>
<evidence type="ECO:0000256" key="4">
    <source>
        <dbReference type="ARBA" id="ARBA00025779"/>
    </source>
</evidence>
<sequence>MLQNENHILTLFVKSQNASSERRFEKSLSILELKEKLTAITGVPSSTMVLTCNGTKLQDDKQLGYYSIENYSTLVVANTEKTFDYNDLNKVEKFEISNEEYEKRNDSVLAFKKRNKIGRFAENIKDFKEEAEKIKVGDRCMVEVDGMEKRGEVKYVGLVDFKHGYFVGVQYDEPVGKHNGTVEGKSYFTCPNKHGVFLRPDIVNVGDYPEEDLFEDEF</sequence>
<dbReference type="SUPFAM" id="SSF74924">
    <property type="entry name" value="Cap-Gly domain"/>
    <property type="match status" value="1"/>
</dbReference>
<protein>
    <recommendedName>
        <fullName evidence="9">CAP-Gly domain-containing protein</fullName>
    </recommendedName>
</protein>
<dbReference type="PROSITE" id="PS50245">
    <property type="entry name" value="CAP_GLY_2"/>
    <property type="match status" value="1"/>
</dbReference>
<keyword evidence="8" id="KW-1185">Reference proteome</keyword>
<dbReference type="GO" id="GO:0031122">
    <property type="term" value="P:cytoplasmic microtubule organization"/>
    <property type="evidence" value="ECO:0007669"/>
    <property type="project" value="TreeGrafter"/>
</dbReference>
<evidence type="ECO:0000259" key="5">
    <source>
        <dbReference type="PROSITE" id="PS50053"/>
    </source>
</evidence>
<dbReference type="Pfam" id="PF14560">
    <property type="entry name" value="Ubiquitin_2"/>
    <property type="match status" value="1"/>
</dbReference>
<dbReference type="Gene3D" id="2.30.30.190">
    <property type="entry name" value="CAP Gly-rich-like domain"/>
    <property type="match status" value="1"/>
</dbReference>
<dbReference type="InterPro" id="IPR029071">
    <property type="entry name" value="Ubiquitin-like_domsf"/>
</dbReference>
<feature type="domain" description="Ubiquitin-like" evidence="5">
    <location>
        <begin position="9"/>
        <end position="76"/>
    </location>
</feature>
<dbReference type="PANTHER" id="PTHR18916">
    <property type="entry name" value="DYNACTIN 1-RELATED MICROTUBULE-BINDING"/>
    <property type="match status" value="1"/>
</dbReference>
<dbReference type="PANTHER" id="PTHR18916:SF85">
    <property type="entry name" value="TUBULIN-FOLDING COFACTOR B"/>
    <property type="match status" value="1"/>
</dbReference>
<evidence type="ECO:0000256" key="2">
    <source>
        <dbReference type="ARBA" id="ARBA00022490"/>
    </source>
</evidence>
<name>A0AAD5Y7B3_9FUNG</name>
<dbReference type="GO" id="GO:0035371">
    <property type="term" value="C:microtubule plus-end"/>
    <property type="evidence" value="ECO:0007669"/>
    <property type="project" value="TreeGrafter"/>
</dbReference>
<comment type="caution">
    <text evidence="7">The sequence shown here is derived from an EMBL/GenBank/DDBJ whole genome shotgun (WGS) entry which is preliminary data.</text>
</comment>
<feature type="domain" description="CAP-Gly" evidence="6">
    <location>
        <begin position="157"/>
        <end position="199"/>
    </location>
</feature>
<dbReference type="FunFam" id="2.30.30.190:FF:000013">
    <property type="entry name" value="Tubulin-folding cofactor B"/>
    <property type="match status" value="1"/>
</dbReference>
<evidence type="ECO:0000256" key="1">
    <source>
        <dbReference type="ARBA" id="ARBA00004496"/>
    </source>
</evidence>
<dbReference type="InterPro" id="IPR036859">
    <property type="entry name" value="CAP-Gly_dom_sf"/>
</dbReference>
<keyword evidence="2" id="KW-0963">Cytoplasm</keyword>
<dbReference type="GO" id="GO:0005938">
    <property type="term" value="C:cell cortex"/>
    <property type="evidence" value="ECO:0007669"/>
    <property type="project" value="TreeGrafter"/>
</dbReference>
<dbReference type="InterPro" id="IPR000626">
    <property type="entry name" value="Ubiquitin-like_dom"/>
</dbReference>
<dbReference type="Pfam" id="PF01302">
    <property type="entry name" value="CAP_GLY"/>
    <property type="match status" value="1"/>
</dbReference>
<dbReference type="AlphaFoldDB" id="A0AAD5Y7B3"/>
<dbReference type="SMART" id="SM01052">
    <property type="entry name" value="CAP_GLY"/>
    <property type="match status" value="1"/>
</dbReference>
<evidence type="ECO:0000256" key="3">
    <source>
        <dbReference type="ARBA" id="ARBA00023186"/>
    </source>
</evidence>
<dbReference type="EMBL" id="JADGKB010000053">
    <property type="protein sequence ID" value="KAJ3256261.1"/>
    <property type="molecule type" value="Genomic_DNA"/>
</dbReference>
<accession>A0AAD5Y7B3</accession>
<gene>
    <name evidence="7" type="ORF">HK103_005624</name>
</gene>
<dbReference type="PROSITE" id="PS50053">
    <property type="entry name" value="UBIQUITIN_2"/>
    <property type="match status" value="1"/>
</dbReference>